<accession>A0A1F6D9Y2</accession>
<protein>
    <submittedName>
        <fullName evidence="1">Uncharacterized protein</fullName>
    </submittedName>
</protein>
<evidence type="ECO:0000313" key="1">
    <source>
        <dbReference type="EMBL" id="OGG58161.1"/>
    </source>
</evidence>
<comment type="caution">
    <text evidence="1">The sequence shown here is derived from an EMBL/GenBank/DDBJ whole genome shotgun (WGS) entry which is preliminary data.</text>
</comment>
<proteinExistence type="predicted"/>
<reference evidence="1 2" key="1">
    <citation type="journal article" date="2016" name="Nat. Commun.">
        <title>Thousands of microbial genomes shed light on interconnected biogeochemical processes in an aquifer system.</title>
        <authorList>
            <person name="Anantharaman K."/>
            <person name="Brown C.T."/>
            <person name="Hug L.A."/>
            <person name="Sharon I."/>
            <person name="Castelle C.J."/>
            <person name="Probst A.J."/>
            <person name="Thomas B.C."/>
            <person name="Singh A."/>
            <person name="Wilkins M.J."/>
            <person name="Karaoz U."/>
            <person name="Brodie E.L."/>
            <person name="Williams K.H."/>
            <person name="Hubbard S.S."/>
            <person name="Banfield J.F."/>
        </authorList>
    </citation>
    <scope>NUCLEOTIDE SEQUENCE [LARGE SCALE GENOMIC DNA]</scope>
</reference>
<sequence>MPYLTQRFLSAPVLSILVLTLVAVAIGSWTLPAQAQNAPLPAHTVLAGWAWSETTGWISFDCDDLGACASSDYGVSVEDDGSLSGMAWSENIGWVSANVSDVSGCPSAPCTPRIVGGELTGWLKTLSGGSPESGGWDGWISLRGPQYGVNIDGEGKFSGYAWGYDVVGWTDFSLVRMVSRACEQRYFCINDDLYIGEQSAACEATNQLVRRCDFGCAGNSCLLPEAPSGELRAIPSLVRSGNTTQVYWDIKSANSCSVVGGGSSWSGVASSANGETSEPVTERTIYSLHCTGPGGVLDKTATVNILPIFEEQ</sequence>
<dbReference type="EMBL" id="MFKX01000006">
    <property type="protein sequence ID" value="OGG58161.1"/>
    <property type="molecule type" value="Genomic_DNA"/>
</dbReference>
<evidence type="ECO:0000313" key="2">
    <source>
        <dbReference type="Proteomes" id="UP000177958"/>
    </source>
</evidence>
<name>A0A1F6D9Y2_9BACT</name>
<dbReference type="Proteomes" id="UP000177958">
    <property type="component" value="Unassembled WGS sequence"/>
</dbReference>
<gene>
    <name evidence="1" type="ORF">A2853_01440</name>
</gene>
<organism evidence="1 2">
    <name type="scientific">Candidatus Kaiserbacteria bacterium RIFCSPHIGHO2_01_FULL_55_17</name>
    <dbReference type="NCBI Taxonomy" id="1798484"/>
    <lineage>
        <taxon>Bacteria</taxon>
        <taxon>Candidatus Kaiseribacteriota</taxon>
    </lineage>
</organism>
<dbReference type="AlphaFoldDB" id="A0A1F6D9Y2"/>